<gene>
    <name evidence="6" type="ORF">J2Z42_002255</name>
</gene>
<dbReference type="Pfam" id="PF13377">
    <property type="entry name" value="Peripla_BP_3"/>
    <property type="match status" value="1"/>
</dbReference>
<dbReference type="SMART" id="SM00354">
    <property type="entry name" value="HTH_LACI"/>
    <property type="match status" value="1"/>
</dbReference>
<dbReference type="RefSeq" id="WP_209702816.1">
    <property type="nucleotide sequence ID" value="NZ_JAGGLM010000016.1"/>
</dbReference>
<evidence type="ECO:0000256" key="2">
    <source>
        <dbReference type="ARBA" id="ARBA00023125"/>
    </source>
</evidence>
<dbReference type="InterPro" id="IPR001387">
    <property type="entry name" value="Cro/C1-type_HTH"/>
</dbReference>
<keyword evidence="1" id="KW-0805">Transcription regulation</keyword>
<dbReference type="SUPFAM" id="SSF53822">
    <property type="entry name" value="Periplasmic binding protein-like I"/>
    <property type="match status" value="1"/>
</dbReference>
<dbReference type="InterPro" id="IPR010982">
    <property type="entry name" value="Lambda_DNA-bd_dom_sf"/>
</dbReference>
<dbReference type="Gene3D" id="1.10.260.40">
    <property type="entry name" value="lambda repressor-like DNA-binding domains"/>
    <property type="match status" value="1"/>
</dbReference>
<dbReference type="SUPFAM" id="SSF47413">
    <property type="entry name" value="lambda repressor-like DNA-binding domains"/>
    <property type="match status" value="1"/>
</dbReference>
<dbReference type="PANTHER" id="PTHR30146">
    <property type="entry name" value="LACI-RELATED TRANSCRIPTIONAL REPRESSOR"/>
    <property type="match status" value="1"/>
</dbReference>
<proteinExistence type="predicted"/>
<dbReference type="PROSITE" id="PS50943">
    <property type="entry name" value="HTH_CROC1"/>
    <property type="match status" value="1"/>
</dbReference>
<keyword evidence="7" id="KW-1185">Reference proteome</keyword>
<dbReference type="CDD" id="cd06267">
    <property type="entry name" value="PBP1_LacI_sugar_binding-like"/>
    <property type="match status" value="1"/>
</dbReference>
<dbReference type="Gene3D" id="3.40.50.2300">
    <property type="match status" value="2"/>
</dbReference>
<dbReference type="Pfam" id="PF00356">
    <property type="entry name" value="LacI"/>
    <property type="match status" value="1"/>
</dbReference>
<name>A0ABS4KU34_9CLOT</name>
<evidence type="ECO:0000256" key="3">
    <source>
        <dbReference type="ARBA" id="ARBA00023163"/>
    </source>
</evidence>
<dbReference type="PANTHER" id="PTHR30146:SF149">
    <property type="entry name" value="HTH-TYPE TRANSCRIPTIONAL REGULATOR EBGR"/>
    <property type="match status" value="1"/>
</dbReference>
<feature type="domain" description="HTH lacI-type" evidence="4">
    <location>
        <begin position="4"/>
        <end position="58"/>
    </location>
</feature>
<dbReference type="InterPro" id="IPR046335">
    <property type="entry name" value="LacI/GalR-like_sensor"/>
</dbReference>
<feature type="domain" description="HTH cro/C1-type" evidence="5">
    <location>
        <begin position="3"/>
        <end position="48"/>
    </location>
</feature>
<dbReference type="InterPro" id="IPR028082">
    <property type="entry name" value="Peripla_BP_I"/>
</dbReference>
<dbReference type="InterPro" id="IPR000843">
    <property type="entry name" value="HTH_LacI"/>
</dbReference>
<sequence length="339" mass="38111">MGNLTIKDISRMAGVGVSTVSRVLNNHPDVKEETRQKILDVMGKVNYIPNNSARNLKRNTSNNIGVLIKGIHNPFFSAMTKIIEEKIAEKEYSMILHYNDTNPNDFETAVEFIKEKRLKGLICLGGYFNNLSKNQLKDLNTPIVFTSIDSIKNLDNNFFSSVTIENERAAFDAVNYICSLGHKNIGVITSGEKNTSVGMLRLEGYKRALLQNNIEYNKDFSEKGEYTFEAGFNAANKLLDKNLNITAIFASSDIMAIGASKAILKRGLRIPEDISIIGFDDIEYAKYFHPSITTIRQPVEDMGEKSVDILFNIIKEKSGNKHIVINTELIKRDSCKRLI</sequence>
<dbReference type="Proteomes" id="UP001519307">
    <property type="component" value="Unassembled WGS sequence"/>
</dbReference>
<dbReference type="PROSITE" id="PS50932">
    <property type="entry name" value="HTH_LACI_2"/>
    <property type="match status" value="1"/>
</dbReference>
<accession>A0ABS4KU34</accession>
<evidence type="ECO:0000256" key="1">
    <source>
        <dbReference type="ARBA" id="ARBA00023015"/>
    </source>
</evidence>
<evidence type="ECO:0000259" key="5">
    <source>
        <dbReference type="PROSITE" id="PS50943"/>
    </source>
</evidence>
<protein>
    <submittedName>
        <fullName evidence="6">LacI family transcriptional regulator</fullName>
    </submittedName>
</protein>
<comment type="caution">
    <text evidence="6">The sequence shown here is derived from an EMBL/GenBank/DDBJ whole genome shotgun (WGS) entry which is preliminary data.</text>
</comment>
<evidence type="ECO:0000313" key="6">
    <source>
        <dbReference type="EMBL" id="MBP2033552.1"/>
    </source>
</evidence>
<organism evidence="6 7">
    <name type="scientific">Clostridium algifaecis</name>
    <dbReference type="NCBI Taxonomy" id="1472040"/>
    <lineage>
        <taxon>Bacteria</taxon>
        <taxon>Bacillati</taxon>
        <taxon>Bacillota</taxon>
        <taxon>Clostridia</taxon>
        <taxon>Eubacteriales</taxon>
        <taxon>Clostridiaceae</taxon>
        <taxon>Clostridium</taxon>
    </lineage>
</organism>
<evidence type="ECO:0000313" key="7">
    <source>
        <dbReference type="Proteomes" id="UP001519307"/>
    </source>
</evidence>
<keyword evidence="3" id="KW-0804">Transcription</keyword>
<dbReference type="PRINTS" id="PR00036">
    <property type="entry name" value="HTHLACI"/>
</dbReference>
<dbReference type="EMBL" id="JAGGLM010000016">
    <property type="protein sequence ID" value="MBP2033552.1"/>
    <property type="molecule type" value="Genomic_DNA"/>
</dbReference>
<keyword evidence="2" id="KW-0238">DNA-binding</keyword>
<dbReference type="CDD" id="cd01392">
    <property type="entry name" value="HTH_LacI"/>
    <property type="match status" value="1"/>
</dbReference>
<reference evidence="6 7" key="1">
    <citation type="submission" date="2021-03" db="EMBL/GenBank/DDBJ databases">
        <title>Genomic Encyclopedia of Type Strains, Phase IV (KMG-IV): sequencing the most valuable type-strain genomes for metagenomic binning, comparative biology and taxonomic classification.</title>
        <authorList>
            <person name="Goeker M."/>
        </authorList>
    </citation>
    <scope>NUCLEOTIDE SEQUENCE [LARGE SCALE GENOMIC DNA]</scope>
    <source>
        <strain evidence="6 7">DSM 28783</strain>
    </source>
</reference>
<evidence type="ECO:0000259" key="4">
    <source>
        <dbReference type="PROSITE" id="PS50932"/>
    </source>
</evidence>